<protein>
    <submittedName>
        <fullName evidence="2">IPTL-CTERM sorting domain-containing protein</fullName>
    </submittedName>
</protein>
<dbReference type="EMBL" id="RDQJ01000010">
    <property type="protein sequence ID" value="RMX14958.1"/>
    <property type="molecule type" value="Genomic_DNA"/>
</dbReference>
<dbReference type="NCBIfam" id="TIGR04174">
    <property type="entry name" value="IPTL_CTERM"/>
    <property type="match status" value="1"/>
</dbReference>
<dbReference type="AlphaFoldDB" id="A0A3M6RJC5"/>
<evidence type="ECO:0000313" key="3">
    <source>
        <dbReference type="Proteomes" id="UP000275180"/>
    </source>
</evidence>
<dbReference type="InterPro" id="IPR026442">
    <property type="entry name" value="IPTL_CTERM"/>
</dbReference>
<proteinExistence type="predicted"/>
<gene>
    <name evidence="2" type="ORF">EBQ34_08630</name>
</gene>
<evidence type="ECO:0000313" key="2">
    <source>
        <dbReference type="EMBL" id="RMX14958.1"/>
    </source>
</evidence>
<sequence length="852" mass="86476">MFRSRPQARQSRTDTQFMAFSHQEENFPMRHPRSTQRPAARPAALLLSLLAASPWALAADPVQVDSYRGWGHESPMQPPASNNVNAPRWLPGKALEPYYDNIPRLNSAGPSAGTPEGRFAALQRLLTHATPPGGNAVDSGVTGAPAPVAGTALTKTLPSLNIPSGVNVLCEYNRAGGTWPQAGEAACKNGIEGAVMYVAVHLPAAGYKLRVQLGNDGALIDANRDGGLGYRDLNYDQKLVIGATIGTPQGGYDATHSAALQEGLYNLRVAWNNWGSDANLNVQWVTPGGAIEDIPPSALFDPSNPATYIDAVDDDYTSTPIPAGVAATIGPVFANDSVNRSQATQANVASPELTATVPGITLNADGTLAVAGTTAVGTHTLSYKICNAGTKPDPLCDTATVKVRIDPDIAPQPDSGSATAGTAKPDAVPNIAANDLVNGQPATLGAGGNATVATVGAWPAGVTLDPNTGVVSTTAATPAGVHTLNYKLCDRATPTPNCQDSTITLTVNASIAPQPDSGSATAGTAKPDAVPNIAANDLVNGQPATLGAGGNATVATVGAWPAGVTLDPNTGVVSTTAATPAGVHTLNYKLCDRATPTPNCQDSTITLTVNASIAPQPDSGSATAGTAKPDAVPNIAANDLVNGQPATLGAGGNATVATVGAWPAGVTLDPNTGVVSTTAATPAGVHTLNYKLCDRATPTPNCQDSTITLTVSATPVAAADDIRPQALPAGTEGIVVDNIVQNDTINGQPATLGAGGNATVSMVGTWPAGITLDTNTGEVRMAASVPAGNYTLQYQLCDRSTPAQCVQAAIRFTVSAGPAPGSATPVPALGHWMLWLLSLATAALGLGRLRRF</sequence>
<dbReference type="Pfam" id="PF18203">
    <property type="entry name" value="IPTL-CTERM"/>
    <property type="match status" value="1"/>
</dbReference>
<evidence type="ECO:0000259" key="1">
    <source>
        <dbReference type="Pfam" id="PF18203"/>
    </source>
</evidence>
<name>A0A3M6RJC5_9BURK</name>
<organism evidence="2 3">
    <name type="scientific">Vandammella animalimorsus</name>
    <dbReference type="NCBI Taxonomy" id="2029117"/>
    <lineage>
        <taxon>Bacteria</taxon>
        <taxon>Pseudomonadati</taxon>
        <taxon>Pseudomonadota</taxon>
        <taxon>Betaproteobacteria</taxon>
        <taxon>Burkholderiales</taxon>
        <taxon>Comamonadaceae</taxon>
        <taxon>Vandammella</taxon>
    </lineage>
</organism>
<accession>A0A3M6RJC5</accession>
<comment type="caution">
    <text evidence="2">The sequence shown here is derived from an EMBL/GenBank/DDBJ whole genome shotgun (WGS) entry which is preliminary data.</text>
</comment>
<dbReference type="Proteomes" id="UP000275180">
    <property type="component" value="Unassembled WGS sequence"/>
</dbReference>
<reference evidence="2 3" key="1">
    <citation type="submission" date="2018-10" db="EMBL/GenBank/DDBJ databases">
        <title>Comamonadaceae CDC group NO-1 genome sequencing and assembly.</title>
        <authorList>
            <person name="Bernier A.-M."/>
            <person name="Bernard K."/>
        </authorList>
    </citation>
    <scope>NUCLEOTIDE SEQUENCE [LARGE SCALE GENOMIC DNA]</scope>
    <source>
        <strain evidence="2 3">NML180582</strain>
    </source>
</reference>
<feature type="domain" description="IPTL-CTERM protein sorting" evidence="1">
    <location>
        <begin position="824"/>
        <end position="851"/>
    </location>
</feature>